<gene>
    <name evidence="1" type="ORF">BDV95DRAFT_590231</name>
</gene>
<protein>
    <submittedName>
        <fullName evidence="1">Uncharacterized protein</fullName>
    </submittedName>
</protein>
<organism evidence="1 2">
    <name type="scientific">Massariosphaeria phaeospora</name>
    <dbReference type="NCBI Taxonomy" id="100035"/>
    <lineage>
        <taxon>Eukaryota</taxon>
        <taxon>Fungi</taxon>
        <taxon>Dikarya</taxon>
        <taxon>Ascomycota</taxon>
        <taxon>Pezizomycotina</taxon>
        <taxon>Dothideomycetes</taxon>
        <taxon>Pleosporomycetidae</taxon>
        <taxon>Pleosporales</taxon>
        <taxon>Pleosporales incertae sedis</taxon>
        <taxon>Massariosphaeria</taxon>
    </lineage>
</organism>
<reference evidence="1 2" key="1">
    <citation type="submission" date="2020-01" db="EMBL/GenBank/DDBJ databases">
        <authorList>
            <consortium name="DOE Joint Genome Institute"/>
            <person name="Haridas S."/>
            <person name="Albert R."/>
            <person name="Binder M."/>
            <person name="Bloem J."/>
            <person name="Labutti K."/>
            <person name="Salamov A."/>
            <person name="Andreopoulos B."/>
            <person name="Baker S.E."/>
            <person name="Barry K."/>
            <person name="Bills G."/>
            <person name="Bluhm B.H."/>
            <person name="Cannon C."/>
            <person name="Castanera R."/>
            <person name="Culley D.E."/>
            <person name="Daum C."/>
            <person name="Ezra D."/>
            <person name="Gonzalez J.B."/>
            <person name="Henrissat B."/>
            <person name="Kuo A."/>
            <person name="Liang C."/>
            <person name="Lipzen A."/>
            <person name="Lutzoni F."/>
            <person name="Magnuson J."/>
            <person name="Mondo S."/>
            <person name="Nolan M."/>
            <person name="Ohm R."/>
            <person name="Pangilinan J."/>
            <person name="Park H.-J.H."/>
            <person name="Ramirez L."/>
            <person name="Alfaro M."/>
            <person name="Sun H."/>
            <person name="Tritt A."/>
            <person name="Yoshinaga Y."/>
            <person name="Zwiers L.-H.L."/>
            <person name="Turgeon B.G."/>
            <person name="Goodwin S.B."/>
            <person name="Spatafora J.W."/>
            <person name="Crous P.W."/>
            <person name="Grigoriev I.V."/>
        </authorList>
    </citation>
    <scope>NUCLEOTIDE SEQUENCE [LARGE SCALE GENOMIC DNA]</scope>
    <source>
        <strain evidence="1 2">CBS 611.86</strain>
    </source>
</reference>
<dbReference type="OrthoDB" id="3799293at2759"/>
<proteinExistence type="predicted"/>
<sequence>MYPGSDNPWKEFFQFCDEKSAKPKADYGKTTWEWANKKIIFKLSGKNPPALEPIPDYLWAEGNGLCTSFAIEVNEATATHGGYVEYASKHRAVQKTIGADVLLIDSSVGMAIQLKEDAEFEKWHHVESGKVSWDKA</sequence>
<name>A0A7C8MHJ2_9PLEO</name>
<evidence type="ECO:0000313" key="2">
    <source>
        <dbReference type="Proteomes" id="UP000481861"/>
    </source>
</evidence>
<keyword evidence="2" id="KW-1185">Reference proteome</keyword>
<dbReference type="EMBL" id="JAADJZ010000002">
    <property type="protein sequence ID" value="KAF2877699.1"/>
    <property type="molecule type" value="Genomic_DNA"/>
</dbReference>
<comment type="caution">
    <text evidence="1">The sequence shown here is derived from an EMBL/GenBank/DDBJ whole genome shotgun (WGS) entry which is preliminary data.</text>
</comment>
<accession>A0A7C8MHJ2</accession>
<evidence type="ECO:0000313" key="1">
    <source>
        <dbReference type="EMBL" id="KAF2877699.1"/>
    </source>
</evidence>
<dbReference type="AlphaFoldDB" id="A0A7C8MHJ2"/>
<dbReference type="Proteomes" id="UP000481861">
    <property type="component" value="Unassembled WGS sequence"/>
</dbReference>